<gene>
    <name evidence="1" type="ORF">PECAL_4P14350</name>
</gene>
<evidence type="ECO:0000313" key="1">
    <source>
        <dbReference type="EMBL" id="CAH0374166.1"/>
    </source>
</evidence>
<reference evidence="1" key="1">
    <citation type="submission" date="2021-11" db="EMBL/GenBank/DDBJ databases">
        <authorList>
            <consortium name="Genoscope - CEA"/>
            <person name="William W."/>
        </authorList>
    </citation>
    <scope>NUCLEOTIDE SEQUENCE</scope>
</reference>
<keyword evidence="2" id="KW-1185">Reference proteome</keyword>
<evidence type="ECO:0000313" key="2">
    <source>
        <dbReference type="Proteomes" id="UP000789595"/>
    </source>
</evidence>
<name>A0A8J2SNM0_9STRA</name>
<sequence>MDPNAQLLPQPGFAQPYTVHVAGPNDPHAQPQMGLANLAALAAAAVDLAPEPAADPAQARPAAFFELQKLQKEIAAVYTTPGYGKNTRIDDVRSIIEKYGFTNRGKSWKRDGIRLYPPEHFPPLRGSAMRSFNGIKTYLDSALAAASPSHP</sequence>
<proteinExistence type="predicted"/>
<dbReference type="Proteomes" id="UP000789595">
    <property type="component" value="Unassembled WGS sequence"/>
</dbReference>
<protein>
    <submittedName>
        <fullName evidence="1">Uncharacterized protein</fullName>
    </submittedName>
</protein>
<organism evidence="1 2">
    <name type="scientific">Pelagomonas calceolata</name>
    <dbReference type="NCBI Taxonomy" id="35677"/>
    <lineage>
        <taxon>Eukaryota</taxon>
        <taxon>Sar</taxon>
        <taxon>Stramenopiles</taxon>
        <taxon>Ochrophyta</taxon>
        <taxon>Pelagophyceae</taxon>
        <taxon>Pelagomonadales</taxon>
        <taxon>Pelagomonadaceae</taxon>
        <taxon>Pelagomonas</taxon>
    </lineage>
</organism>
<dbReference type="AlphaFoldDB" id="A0A8J2SNM0"/>
<comment type="caution">
    <text evidence="1">The sequence shown here is derived from an EMBL/GenBank/DDBJ whole genome shotgun (WGS) entry which is preliminary data.</text>
</comment>
<accession>A0A8J2SNM0</accession>
<dbReference type="EMBL" id="CAKKNE010000004">
    <property type="protein sequence ID" value="CAH0374166.1"/>
    <property type="molecule type" value="Genomic_DNA"/>
</dbReference>